<protein>
    <submittedName>
        <fullName evidence="2">M48 family peptidase</fullName>
    </submittedName>
</protein>
<sequence length="238" mass="26765">MTRRDALTLTLPDGGELAVALIRRERKSIGLTIRDGRVEIVAPPRVPLARLAEVLDARRDWLLRHWLALEARRAELAALPAAPEWLGQPLATEWQGPGRAACRRDGGKLIVAGPHPEREPDAFSALLVRWLKREAATTLAERVTVWSRASGLVPSRLQLSGARRRWGSCTADGTVRLNWRLVQAPPAIIDYVVVHELSHLRHMNHSAAFWSVVASHLPDWAERRGWLKTHGERLFRYG</sequence>
<dbReference type="PANTHER" id="PTHR30399:SF1">
    <property type="entry name" value="UTP PYROPHOSPHATASE"/>
    <property type="match status" value="1"/>
</dbReference>
<accession>A0A345Y6M5</accession>
<dbReference type="CDD" id="cd07344">
    <property type="entry name" value="M48_yhfN_like"/>
    <property type="match status" value="1"/>
</dbReference>
<evidence type="ECO:0000313" key="2">
    <source>
        <dbReference type="EMBL" id="AXK39577.1"/>
    </source>
</evidence>
<dbReference type="InterPro" id="IPR053136">
    <property type="entry name" value="UTP_pyrophosphatase-like"/>
</dbReference>
<name>A0A345Y6M5_9NEIS</name>
<dbReference type="InterPro" id="IPR002725">
    <property type="entry name" value="YgjP-like_metallopeptidase"/>
</dbReference>
<dbReference type="RefSeq" id="WP_115433509.1">
    <property type="nucleotide sequence ID" value="NZ_CP031337.1"/>
</dbReference>
<dbReference type="KEGG" id="ccah:DWG20_09055"/>
<dbReference type="EMBL" id="CP031337">
    <property type="protein sequence ID" value="AXK39577.1"/>
    <property type="molecule type" value="Genomic_DNA"/>
</dbReference>
<reference evidence="2 3" key="1">
    <citation type="submission" date="2018-07" db="EMBL/GenBank/DDBJ databases">
        <title>Crenobacter cavernae sp. nov., isolated from a karst cave.</title>
        <authorList>
            <person name="Zhu H."/>
        </authorList>
    </citation>
    <scope>NUCLEOTIDE SEQUENCE [LARGE SCALE GENOMIC DNA]</scope>
    <source>
        <strain evidence="2 3">K1W11S-77</strain>
    </source>
</reference>
<gene>
    <name evidence="2" type="ORF">DWG20_09055</name>
</gene>
<evidence type="ECO:0000259" key="1">
    <source>
        <dbReference type="Pfam" id="PF01863"/>
    </source>
</evidence>
<dbReference type="Pfam" id="PF01863">
    <property type="entry name" value="YgjP-like"/>
    <property type="match status" value="1"/>
</dbReference>
<dbReference type="Gene3D" id="3.30.2010.10">
    <property type="entry name" value="Metalloproteases ('zincins'), catalytic domain"/>
    <property type="match status" value="1"/>
</dbReference>
<proteinExistence type="predicted"/>
<dbReference type="OrthoDB" id="9811177at2"/>
<organism evidence="2 3">
    <name type="scientific">Crenobacter cavernae</name>
    <dbReference type="NCBI Taxonomy" id="2290923"/>
    <lineage>
        <taxon>Bacteria</taxon>
        <taxon>Pseudomonadati</taxon>
        <taxon>Pseudomonadota</taxon>
        <taxon>Betaproteobacteria</taxon>
        <taxon>Neisseriales</taxon>
        <taxon>Neisseriaceae</taxon>
        <taxon>Crenobacter</taxon>
    </lineage>
</organism>
<dbReference type="AlphaFoldDB" id="A0A345Y6M5"/>
<dbReference type="PANTHER" id="PTHR30399">
    <property type="entry name" value="UNCHARACTERIZED PROTEIN YGJP"/>
    <property type="match status" value="1"/>
</dbReference>
<dbReference type="Proteomes" id="UP000254537">
    <property type="component" value="Chromosome"/>
</dbReference>
<feature type="domain" description="YgjP-like metallopeptidase" evidence="1">
    <location>
        <begin position="27"/>
        <end position="230"/>
    </location>
</feature>
<evidence type="ECO:0000313" key="3">
    <source>
        <dbReference type="Proteomes" id="UP000254537"/>
    </source>
</evidence>